<dbReference type="Gene3D" id="3.90.550.10">
    <property type="entry name" value="Spore Coat Polysaccharide Biosynthesis Protein SpsA, Chain A"/>
    <property type="match status" value="1"/>
</dbReference>
<reference evidence="2 3" key="1">
    <citation type="submission" date="2016-08" db="EMBL/GenBank/DDBJ databases">
        <title>Genome-based comparison of Moorella thermoacetic strains.</title>
        <authorList>
            <person name="Poehlein A."/>
            <person name="Bengelsdorf F.R."/>
            <person name="Esser C."/>
            <person name="Duerre P."/>
            <person name="Daniel R."/>
        </authorList>
    </citation>
    <scope>NUCLEOTIDE SEQUENCE [LARGE SCALE GENOMIC DNA]</scope>
    <source>
        <strain evidence="2 3">DSM 21394</strain>
    </source>
</reference>
<evidence type="ECO:0000313" key="3">
    <source>
        <dbReference type="Proteomes" id="UP000182811"/>
    </source>
</evidence>
<proteinExistence type="predicted"/>
<dbReference type="GO" id="GO:0044010">
    <property type="term" value="P:single-species biofilm formation"/>
    <property type="evidence" value="ECO:0007669"/>
    <property type="project" value="TreeGrafter"/>
</dbReference>
<dbReference type="EMBL" id="MDDC01000041">
    <property type="protein sequence ID" value="OIQ52767.1"/>
    <property type="molecule type" value="Genomic_DNA"/>
</dbReference>
<gene>
    <name evidence="2" type="primary">kfoC</name>
    <name evidence="2" type="ORF">MOTE_25420</name>
</gene>
<dbReference type="Pfam" id="PF00535">
    <property type="entry name" value="Glycos_transf_2"/>
    <property type="match status" value="1"/>
</dbReference>
<evidence type="ECO:0000313" key="2">
    <source>
        <dbReference type="EMBL" id="OIQ52767.1"/>
    </source>
</evidence>
<dbReference type="InterPro" id="IPR050834">
    <property type="entry name" value="Glycosyltransf_2"/>
</dbReference>
<dbReference type="InterPro" id="IPR001173">
    <property type="entry name" value="Glyco_trans_2-like"/>
</dbReference>
<dbReference type="PANTHER" id="PTHR43685:SF2">
    <property type="entry name" value="GLYCOSYLTRANSFERASE 2-LIKE DOMAIN-CONTAINING PROTEIN"/>
    <property type="match status" value="1"/>
</dbReference>
<sequence length="264" mass="30625">MTLKVAIIIPCFNYGNFINEAVRSALDQDIETELIVVDDGSTDPATLKVLDELRTRGIYVFRQSNRGLPSARNTGIRLTSDPYIVCLDADDIISPSYCSTCLEVLETQPDVGFVYSTTRVFGNQNRHWSNLSYSALHLLLDNYIPYAAIFRRRVWEEVGGFDENMLFGYEDWDFWLSAIERGWRGFHVPEELFRYRKHGKSMLSSSNQRRKELKKYLRRKHHSLYSPAGILKLLKDESFQIPRVAGVIFKEKILRPLYSLVQRT</sequence>
<dbReference type="CDD" id="cd00761">
    <property type="entry name" value="Glyco_tranf_GTA_type"/>
    <property type="match status" value="1"/>
</dbReference>
<evidence type="ECO:0000259" key="1">
    <source>
        <dbReference type="Pfam" id="PF00535"/>
    </source>
</evidence>
<dbReference type="AlphaFoldDB" id="A0A1J5NA52"/>
<comment type="caution">
    <text evidence="2">The sequence shown here is derived from an EMBL/GenBank/DDBJ whole genome shotgun (WGS) entry which is preliminary data.</text>
</comment>
<name>A0A1J5NA52_NEOTH</name>
<organism evidence="2 3">
    <name type="scientific">Neomoorella thermoacetica</name>
    <name type="common">Clostridium thermoaceticum</name>
    <dbReference type="NCBI Taxonomy" id="1525"/>
    <lineage>
        <taxon>Bacteria</taxon>
        <taxon>Bacillati</taxon>
        <taxon>Bacillota</taxon>
        <taxon>Clostridia</taxon>
        <taxon>Neomoorellales</taxon>
        <taxon>Neomoorellaceae</taxon>
        <taxon>Neomoorella</taxon>
    </lineage>
</organism>
<dbReference type="PANTHER" id="PTHR43685">
    <property type="entry name" value="GLYCOSYLTRANSFERASE"/>
    <property type="match status" value="1"/>
</dbReference>
<dbReference type="InterPro" id="IPR029044">
    <property type="entry name" value="Nucleotide-diphossugar_trans"/>
</dbReference>
<accession>A0A1J5NA52</accession>
<feature type="domain" description="Glycosyltransferase 2-like" evidence="1">
    <location>
        <begin position="7"/>
        <end position="142"/>
    </location>
</feature>
<dbReference type="SUPFAM" id="SSF53448">
    <property type="entry name" value="Nucleotide-diphospho-sugar transferases"/>
    <property type="match status" value="1"/>
</dbReference>
<protein>
    <submittedName>
        <fullName evidence="2">Chondroitin synthase</fullName>
    </submittedName>
</protein>
<dbReference type="Proteomes" id="UP000182811">
    <property type="component" value="Unassembled WGS sequence"/>
</dbReference>